<sequence length="492" mass="54757">MADDPYYREYMDRRNREGFGRFEPTGRQSTNDAAAKAQVAASEYALPQYGYRSDGYTSTASHLGDDPISAVRTLRSQMRKKMVDHEKSDRTVKAHLCQAACDSLNKTEGQLVSLDNQRKNALMVGDTGRANQLKAQMEQVKDDGIRNAYADLVTEDGQMQAYGVRSTWAPETIESPRKPATPQPLAPARPRSEESRPTTKKGNHEGRFRPANAPVREPDIRRNDRLSEVMQRRRGEFVQPRTQSEADVILRDDPYRPPNQYGQCNYCDRVDTGFGRKSGLEKHYATDCPQLIKCRYCGKVVQVRELTQHYLERCAFLGNRMSRCNRCGLAQDREDAADGDTHPLCRGRMAPSGARWCPLCAVAVDDNKEAWKRHLQTGPNGCYNNPRLNGDELAYEREREAAEAKTREEGPGGVNSKSSKTTTTNSKLNGAKLIDADQLIKALTNAQNAKKAGRNAKMKELENATPAAIEKANEKAAAEKAKEAAAAAAAKK</sequence>
<evidence type="ECO:0000313" key="3">
    <source>
        <dbReference type="EMBL" id="CAJ0585088.1"/>
    </source>
</evidence>
<feature type="compositionally biased region" description="Basic and acidic residues" evidence="1">
    <location>
        <begin position="1"/>
        <end position="20"/>
    </location>
</feature>
<organism evidence="3 4">
    <name type="scientific">Mesorhabditis spiculigera</name>
    <dbReference type="NCBI Taxonomy" id="96644"/>
    <lineage>
        <taxon>Eukaryota</taxon>
        <taxon>Metazoa</taxon>
        <taxon>Ecdysozoa</taxon>
        <taxon>Nematoda</taxon>
        <taxon>Chromadorea</taxon>
        <taxon>Rhabditida</taxon>
        <taxon>Rhabditina</taxon>
        <taxon>Rhabditomorpha</taxon>
        <taxon>Rhabditoidea</taxon>
        <taxon>Rhabditidae</taxon>
        <taxon>Mesorhabditinae</taxon>
        <taxon>Mesorhabditis</taxon>
    </lineage>
</organism>
<feature type="region of interest" description="Disordered" evidence="1">
    <location>
        <begin position="1"/>
        <end position="34"/>
    </location>
</feature>
<comment type="caution">
    <text evidence="3">The sequence shown here is derived from an EMBL/GenBank/DDBJ whole genome shotgun (WGS) entry which is preliminary data.</text>
</comment>
<dbReference type="EMBL" id="CATQJA010002702">
    <property type="protein sequence ID" value="CAJ0585088.1"/>
    <property type="molecule type" value="Genomic_DNA"/>
</dbReference>
<dbReference type="PANTHER" id="PTHR13371:SF0">
    <property type="entry name" value="CENTROSOMAL PROTEIN OF 104 KDA"/>
    <property type="match status" value="1"/>
</dbReference>
<feature type="compositionally biased region" description="Low complexity" evidence="1">
    <location>
        <begin position="415"/>
        <end position="426"/>
    </location>
</feature>
<dbReference type="GO" id="GO:0005929">
    <property type="term" value="C:cilium"/>
    <property type="evidence" value="ECO:0007669"/>
    <property type="project" value="TreeGrafter"/>
</dbReference>
<dbReference type="PANTHER" id="PTHR13371">
    <property type="entry name" value="GLYCINE-, GLUTAMATE-, THIENYLCYCLOHEXYLPIPERIDINE-BINDING PROTEIN"/>
    <property type="match status" value="1"/>
</dbReference>
<protein>
    <recommendedName>
        <fullName evidence="2">Centrosomal protein CEP104 Zn finger domain-containing protein</fullName>
    </recommendedName>
</protein>
<gene>
    <name evidence="3" type="ORF">MSPICULIGERA_LOCUS23120</name>
</gene>
<feature type="region of interest" description="Disordered" evidence="1">
    <location>
        <begin position="168"/>
        <end position="224"/>
    </location>
</feature>
<feature type="non-terminal residue" evidence="3">
    <location>
        <position position="492"/>
    </location>
</feature>
<proteinExistence type="predicted"/>
<keyword evidence="4" id="KW-1185">Reference proteome</keyword>
<feature type="compositionally biased region" description="Basic and acidic residues" evidence="1">
    <location>
        <begin position="398"/>
        <end position="410"/>
    </location>
</feature>
<evidence type="ECO:0000313" key="4">
    <source>
        <dbReference type="Proteomes" id="UP001177023"/>
    </source>
</evidence>
<feature type="domain" description="Centrosomal protein CEP104 Zn finger" evidence="2">
    <location>
        <begin position="263"/>
        <end position="375"/>
    </location>
</feature>
<evidence type="ECO:0000256" key="1">
    <source>
        <dbReference type="SAM" id="MobiDB-lite"/>
    </source>
</evidence>
<feature type="compositionally biased region" description="Basic and acidic residues" evidence="1">
    <location>
        <begin position="190"/>
        <end position="208"/>
    </location>
</feature>
<dbReference type="InterPro" id="IPR052607">
    <property type="entry name" value="CEP104-like"/>
</dbReference>
<evidence type="ECO:0000259" key="2">
    <source>
        <dbReference type="Pfam" id="PF21039"/>
    </source>
</evidence>
<name>A0AA36DF63_9BILA</name>
<feature type="region of interest" description="Disordered" evidence="1">
    <location>
        <begin position="398"/>
        <end position="426"/>
    </location>
</feature>
<dbReference type="AlphaFoldDB" id="A0AA36DF63"/>
<dbReference type="Pfam" id="PF21039">
    <property type="entry name" value="CEP104_ZnF"/>
    <property type="match status" value="1"/>
</dbReference>
<reference evidence="3" key="1">
    <citation type="submission" date="2023-06" db="EMBL/GenBank/DDBJ databases">
        <authorList>
            <person name="Delattre M."/>
        </authorList>
    </citation>
    <scope>NUCLEOTIDE SEQUENCE</scope>
    <source>
        <strain evidence="3">AF72</strain>
    </source>
</reference>
<dbReference type="InterPro" id="IPR048738">
    <property type="entry name" value="CEP104_Znf"/>
</dbReference>
<accession>A0AA36DF63</accession>
<dbReference type="Proteomes" id="UP001177023">
    <property type="component" value="Unassembled WGS sequence"/>
</dbReference>